<dbReference type="AlphaFoldDB" id="A0A060W3B3"/>
<keyword evidence="1" id="KW-0677">Repeat</keyword>
<dbReference type="PaxDb" id="8022-A0A060W3B3"/>
<dbReference type="Proteomes" id="UP000193380">
    <property type="component" value="Chromosome 1"/>
</dbReference>
<sequence>MEAQGESGARKAYDQCPDVGLGGSDVEEFCCRCGGQNGFLQELRFLKSKVDELEGEKSQYEKKLKATKAEIADLQQMLASKDSAIEGLQSQLVSRGPMTNENPERVEEVYRRQLTDKYQELQRLKMGMESLVATNYEKDRHIEELTVLLGQYRKMKEVMALTQGSSEKLLVGSSEEELSGSLKMRALTHKAHSDIIRSAMSSRGSSPLLVSPSSFQKELDSSCRSIQTSLETSMVMVSQSDAGCFYSGEWQVELRLCGCDSQAHSLFWLSLIKGPLKWL</sequence>
<feature type="coiled-coil region" evidence="2">
    <location>
        <begin position="36"/>
        <end position="131"/>
    </location>
</feature>
<reference evidence="3 4" key="1">
    <citation type="journal article" date="2014" name="Nat. Commun.">
        <title>The rainbow trout genome provides novel insights into evolution after whole-genome duplication in vertebrates.</title>
        <authorList>
            <person name="Berthelot C."/>
            <person name="Brunet F."/>
            <person name="Chalopin D."/>
            <person name="Juanchich A."/>
            <person name="Bernard M."/>
            <person name="Noel B."/>
            <person name="Bento P."/>
            <person name="Da Silva C."/>
            <person name="Labadie K."/>
            <person name="Alberti A."/>
            <person name="Aury J.M."/>
            <person name="Louis A."/>
            <person name="Dehais P."/>
            <person name="Bardou P."/>
            <person name="Montfort J."/>
            <person name="Klopp C."/>
            <person name="Cabau C."/>
            <person name="Gaspin C."/>
            <person name="Thorgaard G.H."/>
            <person name="Boussaha M."/>
            <person name="Quillet E."/>
            <person name="Guyomard R."/>
            <person name="Galiana D."/>
            <person name="Bobe J."/>
            <person name="Volff J.N."/>
            <person name="Genet C."/>
            <person name="Wincker P."/>
            <person name="Jaillon O."/>
            <person name="Roest Crollius H."/>
            <person name="Guiguen Y."/>
        </authorList>
    </citation>
    <scope>NUCLEOTIDE SEQUENCE [LARGE SCALE GENOMIC DNA]</scope>
</reference>
<protein>
    <submittedName>
        <fullName evidence="3">Uncharacterized protein</fullName>
    </submittedName>
</protein>
<name>A0A060W3B3_ONCMY</name>
<evidence type="ECO:0000313" key="4">
    <source>
        <dbReference type="Proteomes" id="UP000193380"/>
    </source>
</evidence>
<dbReference type="GO" id="GO:0048786">
    <property type="term" value="C:presynaptic active zone"/>
    <property type="evidence" value="ECO:0007669"/>
    <property type="project" value="TreeGrafter"/>
</dbReference>
<dbReference type="STRING" id="8022.A0A060W3B3"/>
<organism evidence="3 4">
    <name type="scientific">Oncorhynchus mykiss</name>
    <name type="common">Rainbow trout</name>
    <name type="synonym">Salmo gairdneri</name>
    <dbReference type="NCBI Taxonomy" id="8022"/>
    <lineage>
        <taxon>Eukaryota</taxon>
        <taxon>Metazoa</taxon>
        <taxon>Chordata</taxon>
        <taxon>Craniata</taxon>
        <taxon>Vertebrata</taxon>
        <taxon>Euteleostomi</taxon>
        <taxon>Actinopterygii</taxon>
        <taxon>Neopterygii</taxon>
        <taxon>Teleostei</taxon>
        <taxon>Protacanthopterygii</taxon>
        <taxon>Salmoniformes</taxon>
        <taxon>Salmonidae</taxon>
        <taxon>Salmoninae</taxon>
        <taxon>Oncorhynchus</taxon>
    </lineage>
</organism>
<evidence type="ECO:0000256" key="2">
    <source>
        <dbReference type="SAM" id="Coils"/>
    </source>
</evidence>
<dbReference type="EMBL" id="FR904385">
    <property type="protein sequence ID" value="CDQ61612.1"/>
    <property type="molecule type" value="Genomic_DNA"/>
</dbReference>
<evidence type="ECO:0000256" key="1">
    <source>
        <dbReference type="ARBA" id="ARBA00022737"/>
    </source>
</evidence>
<dbReference type="PANTHER" id="PTHR12587:SF18">
    <property type="entry name" value="LIPRIN-BETA-2"/>
    <property type="match status" value="1"/>
</dbReference>
<dbReference type="GO" id="GO:0007528">
    <property type="term" value="P:neuromuscular junction development"/>
    <property type="evidence" value="ECO:0007669"/>
    <property type="project" value="TreeGrafter"/>
</dbReference>
<dbReference type="InterPro" id="IPR029515">
    <property type="entry name" value="Liprin"/>
</dbReference>
<evidence type="ECO:0000313" key="3">
    <source>
        <dbReference type="EMBL" id="CDQ61612.1"/>
    </source>
</evidence>
<keyword evidence="2" id="KW-0175">Coiled coil</keyword>
<accession>A0A060W3B3</accession>
<gene>
    <name evidence="3" type="ORF">GSONMT00065513001</name>
</gene>
<dbReference type="PANTHER" id="PTHR12587">
    <property type="entry name" value="LAR INTERACTING PROTEIN LIP -RELATED PROTEIN"/>
    <property type="match status" value="1"/>
</dbReference>
<dbReference type="Gene3D" id="1.20.5.1160">
    <property type="entry name" value="Vasodilator-stimulated phosphoprotein"/>
    <property type="match status" value="1"/>
</dbReference>
<proteinExistence type="predicted"/>